<proteinExistence type="predicted"/>
<evidence type="ECO:0000313" key="1">
    <source>
        <dbReference type="EMBL" id="BAY00150.1"/>
    </source>
</evidence>
<organism evidence="1 2">
    <name type="scientific">[Mycobacterium] stephanolepidis</name>
    <dbReference type="NCBI Taxonomy" id="1520670"/>
    <lineage>
        <taxon>Bacteria</taxon>
        <taxon>Bacillati</taxon>
        <taxon>Actinomycetota</taxon>
        <taxon>Actinomycetes</taxon>
        <taxon>Mycobacteriales</taxon>
        <taxon>Mycobacteriaceae</taxon>
        <taxon>Mycobacteroides</taxon>
    </lineage>
</organism>
<dbReference type="AlphaFoldDB" id="A0A1Z4F4M9"/>
<reference evidence="2" key="1">
    <citation type="journal article" date="2017" name="Genome Announc.">
        <title>Complete Genome Sequence of Mycobacterium stephanolepidis.</title>
        <authorList>
            <person name="Fukano H."/>
            <person name="Yoshida M."/>
            <person name="Katayama Y."/>
            <person name="Omatsu T."/>
            <person name="Mizutani T."/>
            <person name="Kurata O."/>
            <person name="Wada S."/>
            <person name="Hoshino Y."/>
        </authorList>
    </citation>
    <scope>NUCLEOTIDE SEQUENCE [LARGE SCALE GENOMIC DNA]</scope>
    <source>
        <strain evidence="2">NJB0901</strain>
    </source>
</reference>
<dbReference type="EMBL" id="AP018165">
    <property type="protein sequence ID" value="BAY00150.1"/>
    <property type="molecule type" value="Genomic_DNA"/>
</dbReference>
<gene>
    <name evidence="1" type="ORF">MSTE_04858</name>
</gene>
<accession>A0A1Z4F4M9</accession>
<sequence length="116" mass="12241">MAHPGDRTEPNHHLLIHVEHGNQQGQRPYQRHAVVLSGLGVRGDASRVVVADHHDEAGTQDRQQHPESLPLSTALGALMLPDGAQGADDVADMRAVHDSAGRGVSVVVSAGDAVEE</sequence>
<dbReference type="Proteomes" id="UP000217954">
    <property type="component" value="Chromosome"/>
</dbReference>
<reference evidence="1 2" key="2">
    <citation type="journal article" date="2017" name="Int. J. Syst. Evol. Microbiol.">
        <title>Mycobacterium stephanolepidis sp. nov., a rapidly growing species related to Mycobacterium chelonae, isolated from marine teleost fish, Stephanolepis cirrhifer.</title>
        <authorList>
            <person name="Fukano H."/>
            <person name="Wada S."/>
            <person name="Kurata O."/>
            <person name="Katayama K."/>
            <person name="Fujiwara N."/>
            <person name="Hoshino Y."/>
        </authorList>
    </citation>
    <scope>NUCLEOTIDE SEQUENCE [LARGE SCALE GENOMIC DNA]</scope>
    <source>
        <strain evidence="1 2">NJB0901</strain>
    </source>
</reference>
<dbReference type="KEGG" id="mste:MSTE_04858"/>
<evidence type="ECO:0000313" key="2">
    <source>
        <dbReference type="Proteomes" id="UP000217954"/>
    </source>
</evidence>
<name>A0A1Z4F4M9_9MYCO</name>
<protein>
    <submittedName>
        <fullName evidence="1">Uncharacterized protein</fullName>
    </submittedName>
</protein>
<keyword evidence="2" id="KW-1185">Reference proteome</keyword>